<protein>
    <submittedName>
        <fullName evidence="1">Cytochrome P450</fullName>
    </submittedName>
</protein>
<organism evidence="1 2">
    <name type="scientific">Irpex rosettiformis</name>
    <dbReference type="NCBI Taxonomy" id="378272"/>
    <lineage>
        <taxon>Eukaryota</taxon>
        <taxon>Fungi</taxon>
        <taxon>Dikarya</taxon>
        <taxon>Basidiomycota</taxon>
        <taxon>Agaricomycotina</taxon>
        <taxon>Agaricomycetes</taxon>
        <taxon>Polyporales</taxon>
        <taxon>Irpicaceae</taxon>
        <taxon>Irpex</taxon>
    </lineage>
</organism>
<reference evidence="1" key="1">
    <citation type="journal article" date="2021" name="Environ. Microbiol.">
        <title>Gene family expansions and transcriptome signatures uncover fungal adaptations to wood decay.</title>
        <authorList>
            <person name="Hage H."/>
            <person name="Miyauchi S."/>
            <person name="Viragh M."/>
            <person name="Drula E."/>
            <person name="Min B."/>
            <person name="Chaduli D."/>
            <person name="Navarro D."/>
            <person name="Favel A."/>
            <person name="Norest M."/>
            <person name="Lesage-Meessen L."/>
            <person name="Balint B."/>
            <person name="Merenyi Z."/>
            <person name="de Eugenio L."/>
            <person name="Morin E."/>
            <person name="Martinez A.T."/>
            <person name="Baldrian P."/>
            <person name="Stursova M."/>
            <person name="Martinez M.J."/>
            <person name="Novotny C."/>
            <person name="Magnuson J.K."/>
            <person name="Spatafora J.W."/>
            <person name="Maurice S."/>
            <person name="Pangilinan J."/>
            <person name="Andreopoulos W."/>
            <person name="LaButti K."/>
            <person name="Hundley H."/>
            <person name="Na H."/>
            <person name="Kuo A."/>
            <person name="Barry K."/>
            <person name="Lipzen A."/>
            <person name="Henrissat B."/>
            <person name="Riley R."/>
            <person name="Ahrendt S."/>
            <person name="Nagy L.G."/>
            <person name="Grigoriev I.V."/>
            <person name="Martin F."/>
            <person name="Rosso M.N."/>
        </authorList>
    </citation>
    <scope>NUCLEOTIDE SEQUENCE</scope>
    <source>
        <strain evidence="1">CBS 384.51</strain>
    </source>
</reference>
<name>A0ACB8U455_9APHY</name>
<evidence type="ECO:0000313" key="1">
    <source>
        <dbReference type="EMBL" id="KAI0089014.1"/>
    </source>
</evidence>
<proteinExistence type="predicted"/>
<gene>
    <name evidence="1" type="ORF">BDY19DRAFT_890702</name>
</gene>
<comment type="caution">
    <text evidence="1">The sequence shown here is derived from an EMBL/GenBank/DDBJ whole genome shotgun (WGS) entry which is preliminary data.</text>
</comment>
<keyword evidence="2" id="KW-1185">Reference proteome</keyword>
<feature type="non-terminal residue" evidence="1">
    <location>
        <position position="1"/>
    </location>
</feature>
<dbReference type="EMBL" id="MU274912">
    <property type="protein sequence ID" value="KAI0089014.1"/>
    <property type="molecule type" value="Genomic_DNA"/>
</dbReference>
<sequence>LAGNIRDFCYQTNVGDLDFQCARDYGLVWRMGGPLGRDVLLVADPKALQHIFHKSGYLYAKSIESDVITGVFTGHSILTATGRIVHSSRHRAVMNPAFSAPQLRSFLPKFRNSAAKLCRLWKEQVLKENPEGTVIAVNKWLARTTLDVLGETAFHFEFGALDDSKNEVSEACDNMWADSMLHPSVAVILFRESWLWLPRTLLEAVRYIPTRENSRFRKVWLAIENVASVLVDNAMVEAKAVETEKGKKDVMSVLVRANMSENPSLQLSKYEMVSEMSALTFAGHETTANTLTWLLWELSKQPRYQVQLREEIKRKREEIAQKNCSAAADFSVEDLESIPLLQALLKEVLRFHPIVYHVVRYATKDDIIPLSKPITTTAGEVIHEIPIAKGQMIQPSFCAYNRIKSIWGEDADVFNPMRFIDGQVEHAIKVGIFSNLMSFSAGVRGCIGWRFSLIEMQAILVGLVENFEFSLPPTPTEILRMPIRVMSPMVKGRLDEGVMMPLTVRAVGA</sequence>
<accession>A0ACB8U455</accession>
<evidence type="ECO:0000313" key="2">
    <source>
        <dbReference type="Proteomes" id="UP001055072"/>
    </source>
</evidence>
<dbReference type="Proteomes" id="UP001055072">
    <property type="component" value="Unassembled WGS sequence"/>
</dbReference>